<dbReference type="RefSeq" id="WP_023789228.1">
    <property type="nucleotide sequence ID" value="NC_022998.1"/>
</dbReference>
<dbReference type="Gene3D" id="3.20.20.140">
    <property type="entry name" value="Metal-dependent hydrolases"/>
    <property type="match status" value="1"/>
</dbReference>
<name>V5RHX4_SPIAP</name>
<dbReference type="Proteomes" id="UP000018550">
    <property type="component" value="Chromosome"/>
</dbReference>
<evidence type="ECO:0000256" key="4">
    <source>
        <dbReference type="ARBA" id="ARBA00012546"/>
    </source>
</evidence>
<dbReference type="PATRIC" id="fig|1276258.3.peg.443"/>
<dbReference type="Gene3D" id="1.10.2020.10">
    <property type="entry name" value="uronate isomerase, domain 2, chain A"/>
    <property type="match status" value="1"/>
</dbReference>
<comment type="catalytic activity">
    <reaction evidence="1 7">
        <text>D-glucuronate = D-fructuronate</text>
        <dbReference type="Rhea" id="RHEA:13049"/>
        <dbReference type="ChEBI" id="CHEBI:58720"/>
        <dbReference type="ChEBI" id="CHEBI:59863"/>
        <dbReference type="EC" id="5.3.1.12"/>
    </reaction>
</comment>
<gene>
    <name evidence="7 8" type="primary">uxaC</name>
    <name evidence="8" type="ORF">SAPIS_v1c04420</name>
</gene>
<accession>V5RHX4</accession>
<organism evidence="8 9">
    <name type="scientific">Spiroplasma apis B31</name>
    <dbReference type="NCBI Taxonomy" id="1276258"/>
    <lineage>
        <taxon>Bacteria</taxon>
        <taxon>Bacillati</taxon>
        <taxon>Mycoplasmatota</taxon>
        <taxon>Mollicutes</taxon>
        <taxon>Entomoplasmatales</taxon>
        <taxon>Spiroplasmataceae</taxon>
        <taxon>Spiroplasma</taxon>
    </lineage>
</organism>
<dbReference type="UniPathway" id="UPA00246"/>
<dbReference type="NCBIfam" id="NF002794">
    <property type="entry name" value="PRK02925.1"/>
    <property type="match status" value="1"/>
</dbReference>
<dbReference type="HAMAP" id="MF_00675">
    <property type="entry name" value="UxaC"/>
    <property type="match status" value="1"/>
</dbReference>
<dbReference type="GO" id="GO:0008880">
    <property type="term" value="F:glucuronate isomerase activity"/>
    <property type="evidence" value="ECO:0007669"/>
    <property type="project" value="UniProtKB-UniRule"/>
</dbReference>
<dbReference type="PANTHER" id="PTHR30068">
    <property type="entry name" value="URONATE ISOMERASE"/>
    <property type="match status" value="1"/>
</dbReference>
<evidence type="ECO:0000313" key="9">
    <source>
        <dbReference type="Proteomes" id="UP000018550"/>
    </source>
</evidence>
<evidence type="ECO:0000256" key="1">
    <source>
        <dbReference type="ARBA" id="ARBA00001165"/>
    </source>
</evidence>
<evidence type="ECO:0000256" key="6">
    <source>
        <dbReference type="ARBA" id="ARBA00023235"/>
    </source>
</evidence>
<protein>
    <recommendedName>
        <fullName evidence="5 7">Uronate isomerase</fullName>
        <ecNumber evidence="4 7">5.3.1.12</ecNumber>
    </recommendedName>
    <alternativeName>
        <fullName evidence="7">Glucuronate isomerase</fullName>
    </alternativeName>
    <alternativeName>
        <fullName evidence="7">Uronic isomerase</fullName>
    </alternativeName>
</protein>
<dbReference type="Pfam" id="PF02614">
    <property type="entry name" value="UxaC"/>
    <property type="match status" value="1"/>
</dbReference>
<dbReference type="SUPFAM" id="SSF51556">
    <property type="entry name" value="Metallo-dependent hydrolases"/>
    <property type="match status" value="1"/>
</dbReference>
<dbReference type="InterPro" id="IPR032466">
    <property type="entry name" value="Metal_Hydrolase"/>
</dbReference>
<sequence>MKNFVDDNFLLNNDLSIKLYNEIKSEPILDYHNHLNVDELASNKKFSNLTELWLKSDHYKWRQMRTCGVSEDFITGNKDDFEKFEKFVECLEMMQGNPVSQWCQLELKIYFNIEKPLILKNAKEIWDTAIEKLKDMSCRTFLEKSNVYSICTTDDPIDNLEQHNFLKKDWKEVKVIPNFRPDKVIKINDENFVDYIRQLSNVSGKNIFSFDSLMEALENRIDFFHNMGGRSADHGLSSFNYEHCIKKELNSLFMKRLAGERLSDLELAKYTGNLMYELAKIYYKKNWVMLWHINCDRDNNPHLLKAIGHDVGADSVAEHFVANQLNAIFKKLKQDNLLGKHLLFSLNRMNWNAIATLAGNFQDNEDEIKGKIQLGTAWWFADTFSGNKEQIITFAELQSLGVNVGMLTDSRAYSSFARHDYYRRLLCDIVGEWAEKGMCVNDWDILVKLLKNISFKNAQAYFGY</sequence>
<proteinExistence type="inferred from homology"/>
<comment type="pathway">
    <text evidence="2 7">Carbohydrate metabolism; pentose and glucuronate interconversion.</text>
</comment>
<dbReference type="GO" id="GO:0019698">
    <property type="term" value="P:D-galacturonate catabolic process"/>
    <property type="evidence" value="ECO:0007669"/>
    <property type="project" value="TreeGrafter"/>
</dbReference>
<evidence type="ECO:0000256" key="3">
    <source>
        <dbReference type="ARBA" id="ARBA00008397"/>
    </source>
</evidence>
<dbReference type="EMBL" id="CP006682">
    <property type="protein sequence ID" value="AHB36287.1"/>
    <property type="molecule type" value="Genomic_DNA"/>
</dbReference>
<dbReference type="KEGG" id="sapi:SAPIS_v1c04420"/>
<evidence type="ECO:0000256" key="7">
    <source>
        <dbReference type="HAMAP-Rule" id="MF_00675"/>
    </source>
</evidence>
<dbReference type="EC" id="5.3.1.12" evidence="4 7"/>
<evidence type="ECO:0000256" key="5">
    <source>
        <dbReference type="ARBA" id="ARBA00020555"/>
    </source>
</evidence>
<reference evidence="8 9" key="1">
    <citation type="journal article" date="2014" name="Genome Announc.">
        <title>Complete Genome Sequence of Spiroplasma apis B31T (ATCC 33834), a Bacterium Associated with May Disease of Honeybees (Apis mellifera).</title>
        <authorList>
            <person name="Ku C."/>
            <person name="Lo W.S."/>
            <person name="Chen L.L."/>
            <person name="Kuo C.H."/>
        </authorList>
    </citation>
    <scope>NUCLEOTIDE SEQUENCE [LARGE SCALE GENOMIC DNA]</scope>
    <source>
        <strain evidence="8">B31</strain>
    </source>
</reference>
<evidence type="ECO:0000313" key="8">
    <source>
        <dbReference type="EMBL" id="AHB36287.1"/>
    </source>
</evidence>
<dbReference type="AlphaFoldDB" id="V5RHX4"/>
<comment type="catalytic activity">
    <reaction evidence="7">
        <text>aldehydo-D-galacturonate = keto-D-tagaturonate</text>
        <dbReference type="Rhea" id="RHEA:27702"/>
        <dbReference type="ChEBI" id="CHEBI:12952"/>
        <dbReference type="ChEBI" id="CHEBI:17886"/>
    </reaction>
</comment>
<dbReference type="GO" id="GO:0042840">
    <property type="term" value="P:D-glucuronate catabolic process"/>
    <property type="evidence" value="ECO:0007669"/>
    <property type="project" value="TreeGrafter"/>
</dbReference>
<keyword evidence="9" id="KW-1185">Reference proteome</keyword>
<dbReference type="PANTHER" id="PTHR30068:SF4">
    <property type="entry name" value="URONATE ISOMERASE"/>
    <property type="match status" value="1"/>
</dbReference>
<keyword evidence="6 7" id="KW-0413">Isomerase</keyword>
<dbReference type="eggNOG" id="COG1904">
    <property type="taxonomic scope" value="Bacteria"/>
</dbReference>
<dbReference type="InterPro" id="IPR003766">
    <property type="entry name" value="Uronate_isomerase"/>
</dbReference>
<dbReference type="HOGENOM" id="CLU_044465_1_0_14"/>
<comment type="similarity">
    <text evidence="3 7">Belongs to the metallo-dependent hydrolases superfamily. Uronate isomerase family.</text>
</comment>
<dbReference type="STRING" id="1276258.SAPIS_v1c04420"/>
<evidence type="ECO:0000256" key="2">
    <source>
        <dbReference type="ARBA" id="ARBA00004892"/>
    </source>
</evidence>